<organism evidence="2 3">
    <name type="scientific">Tagetes erecta</name>
    <name type="common">African marigold</name>
    <dbReference type="NCBI Taxonomy" id="13708"/>
    <lineage>
        <taxon>Eukaryota</taxon>
        <taxon>Viridiplantae</taxon>
        <taxon>Streptophyta</taxon>
        <taxon>Embryophyta</taxon>
        <taxon>Tracheophyta</taxon>
        <taxon>Spermatophyta</taxon>
        <taxon>Magnoliopsida</taxon>
        <taxon>eudicotyledons</taxon>
        <taxon>Gunneridae</taxon>
        <taxon>Pentapetalae</taxon>
        <taxon>asterids</taxon>
        <taxon>campanulids</taxon>
        <taxon>Asterales</taxon>
        <taxon>Asteraceae</taxon>
        <taxon>Asteroideae</taxon>
        <taxon>Heliantheae alliance</taxon>
        <taxon>Tageteae</taxon>
        <taxon>Tagetes</taxon>
    </lineage>
</organism>
<dbReference type="EMBL" id="JAUHHV010000005">
    <property type="protein sequence ID" value="KAK1425140.1"/>
    <property type="molecule type" value="Genomic_DNA"/>
</dbReference>
<evidence type="ECO:0000256" key="1">
    <source>
        <dbReference type="SAM" id="MobiDB-lite"/>
    </source>
</evidence>
<proteinExistence type="predicted"/>
<gene>
    <name evidence="2" type="ORF">QVD17_20485</name>
</gene>
<sequence>MHSHPQAPQAPSAIAPHNATCYHHATCLDGSHLVSNKPKLEPKGKRENKNRPMAISSKKPVGRFREITKAPWKVVCNLSSKLKMFNRKLRR</sequence>
<name>A0AAD8KSX6_TARER</name>
<dbReference type="Proteomes" id="UP001229421">
    <property type="component" value="Unassembled WGS sequence"/>
</dbReference>
<comment type="caution">
    <text evidence="2">The sequence shown here is derived from an EMBL/GenBank/DDBJ whole genome shotgun (WGS) entry which is preliminary data.</text>
</comment>
<feature type="compositionally biased region" description="Basic and acidic residues" evidence="1">
    <location>
        <begin position="38"/>
        <end position="50"/>
    </location>
</feature>
<accession>A0AAD8KSX6</accession>
<reference evidence="2" key="1">
    <citation type="journal article" date="2023" name="bioRxiv">
        <title>Improved chromosome-level genome assembly for marigold (Tagetes erecta).</title>
        <authorList>
            <person name="Jiang F."/>
            <person name="Yuan L."/>
            <person name="Wang S."/>
            <person name="Wang H."/>
            <person name="Xu D."/>
            <person name="Wang A."/>
            <person name="Fan W."/>
        </authorList>
    </citation>
    <scope>NUCLEOTIDE SEQUENCE</scope>
    <source>
        <strain evidence="2">WSJ</strain>
        <tissue evidence="2">Leaf</tissue>
    </source>
</reference>
<evidence type="ECO:0000313" key="3">
    <source>
        <dbReference type="Proteomes" id="UP001229421"/>
    </source>
</evidence>
<protein>
    <submittedName>
        <fullName evidence="2">Uncharacterized protein</fullName>
    </submittedName>
</protein>
<keyword evidence="3" id="KW-1185">Reference proteome</keyword>
<evidence type="ECO:0000313" key="2">
    <source>
        <dbReference type="EMBL" id="KAK1425140.1"/>
    </source>
</evidence>
<feature type="region of interest" description="Disordered" evidence="1">
    <location>
        <begin position="32"/>
        <end position="53"/>
    </location>
</feature>
<dbReference type="AlphaFoldDB" id="A0AAD8KSX6"/>